<organism evidence="1">
    <name type="scientific">Agrobacterium rosae</name>
    <dbReference type="NCBI Taxonomy" id="1972867"/>
    <lineage>
        <taxon>Bacteria</taxon>
        <taxon>Pseudomonadati</taxon>
        <taxon>Pseudomonadota</taxon>
        <taxon>Alphaproteobacteria</taxon>
        <taxon>Hyphomicrobiales</taxon>
        <taxon>Rhizobiaceae</taxon>
        <taxon>Rhizobium/Agrobacterium group</taxon>
        <taxon>Agrobacterium</taxon>
    </lineage>
</organism>
<reference evidence="1" key="1">
    <citation type="journal article" date="2023" name="Phytobiomes J">
        <title>Deciphering the key players within the bacterial microbiota associated with aerial crown gall tumors on rhododendron: Insights into the gallobiome.</title>
        <authorList>
            <person name="Kuzmanovic N."/>
            <person name="Nesme J."/>
            <person name="Wolf J."/>
            <person name="Neumann-Schaal M."/>
            <person name="Petersen J."/>
            <person name="Fernandez-Gnecco G."/>
            <person name="Sproeer C."/>
            <person name="Bunk B."/>
            <person name="Overmann J."/>
            <person name="Sorensen S.J."/>
            <person name="Idczak E."/>
            <person name="Smalla K."/>
        </authorList>
    </citation>
    <scope>NUCLEOTIDE SEQUENCE</scope>
    <source>
        <strain evidence="1">Rho-11.1</strain>
    </source>
</reference>
<evidence type="ECO:0000313" key="1">
    <source>
        <dbReference type="EMBL" id="MDX8305564.1"/>
    </source>
</evidence>
<name>A0AAW9FQ46_9HYPH</name>
<accession>A0AAW9FQ46</accession>
<dbReference type="EMBL" id="JAVRAF010000022">
    <property type="protein sequence ID" value="MDX8305564.1"/>
    <property type="molecule type" value="Genomic_DNA"/>
</dbReference>
<gene>
    <name evidence="1" type="ORF">RMR22_25325</name>
</gene>
<protein>
    <submittedName>
        <fullName evidence="1">Uncharacterized protein</fullName>
    </submittedName>
</protein>
<proteinExistence type="predicted"/>
<sequence>MSELCVLSETGQNAHSSIGDDKFKRIAAHGVGGKSGVDPTAVGIDVVLQFSQCAKKFFNKSSRHIVRCCGIFSVFGPLLPERLIAGLRIVTKQWENARDVVDPVAGDRAFIERAIYHSDETRVERDSAISVWQEAAGHGQLDQRTNSSRFSDADTSCLRKSAGDGLPEQIVSILKAALNFACRLHAVLANPLMFGSATQPDQGTQAVICEPEAPSTGYRIG</sequence>
<comment type="caution">
    <text evidence="1">The sequence shown here is derived from an EMBL/GenBank/DDBJ whole genome shotgun (WGS) entry which is preliminary data.</text>
</comment>
<dbReference type="AlphaFoldDB" id="A0AAW9FQ46"/>
<dbReference type="RefSeq" id="WP_320203684.1">
    <property type="nucleotide sequence ID" value="NZ_CP192785.1"/>
</dbReference>